<dbReference type="PROSITE" id="PS50021">
    <property type="entry name" value="CH"/>
    <property type="match status" value="1"/>
</dbReference>
<dbReference type="AlphaFoldDB" id="A0A7M5X8C5"/>
<dbReference type="PANTHER" id="PTHR48051">
    <property type="match status" value="1"/>
</dbReference>
<proteinExistence type="predicted"/>
<feature type="compositionally biased region" description="Low complexity" evidence="4">
    <location>
        <begin position="472"/>
        <end position="486"/>
    </location>
</feature>
<dbReference type="InterPro" id="IPR003591">
    <property type="entry name" value="Leu-rich_rpt_typical-subtyp"/>
</dbReference>
<name>A0A7M5X8C5_9CNID</name>
<keyword evidence="3" id="KW-0175">Coiled coil</keyword>
<feature type="region of interest" description="Disordered" evidence="4">
    <location>
        <begin position="365"/>
        <end position="420"/>
    </location>
</feature>
<dbReference type="SMART" id="SM00364">
    <property type="entry name" value="LRR_BAC"/>
    <property type="match status" value="5"/>
</dbReference>
<dbReference type="InterPro" id="IPR050216">
    <property type="entry name" value="LRR_domain-containing"/>
</dbReference>
<sequence>MSSPAGVEKCFEEAQDSGVLKVCHKGLKCFPNFVDEYDLLDVLNVDISKNRFVELPQEVLSFVMMEKLVASHNFLKTLPDLSNLNALTYLDISQNQMQTIPVHTCSLPLKILKASHNKITVIPCEIGLLSKLQSLDISCNELTNLPSTLGDLTSLRMLNVRRNVIVSLPDELSKLKNLCNLNFSCNRISNIPPAFRLISSLIELDLTNNPLSSPPAQICLKGRLHIVKFLSMAAQQQEKRWSTMLKDKANRSPSTNSLTTTNNDSEKHLTDKQLGNEVHDIMANGAIKEMDVLSDTLEKELVDSPTRSDSFTHKSELGMMSSSDGNVLLSPIKPKLPRKPEGLTLQENREKQRILQEKGKLTPQFKTRMPTPTFPTTDNQMVTSPTQGTMSLDRNVGRQVGSQVKSKDSNEKLRSESLTEEEKLNNIAARKEQLLKNKEEIIKSRQRLELIKSKTSQRDNNMLSPGDKPELSSPNSTSSHTSSDSNQAGEVVFEGIAKRGSLKQRNNKILKDGASNYTMRRFYDVAKEEFEKLEKLREAMESKLRIKLPDDLPASLSDGIVLCHLINHLRKGTIQVIHVPSSGVPKLTMPKCQMNVDAFLDACRRVGVEKVDVCTAPDILEEKSPIKLCRTVEALMQVMGVAPPQISIAKPTTPR</sequence>
<reference evidence="6" key="1">
    <citation type="submission" date="2021-01" db="UniProtKB">
        <authorList>
            <consortium name="EnsemblMetazoa"/>
        </authorList>
    </citation>
    <scope>IDENTIFICATION</scope>
</reference>
<dbReference type="SUPFAM" id="SSF47576">
    <property type="entry name" value="Calponin-homology domain, CH-domain"/>
    <property type="match status" value="1"/>
</dbReference>
<feature type="coiled-coil region" evidence="3">
    <location>
        <begin position="421"/>
        <end position="451"/>
    </location>
</feature>
<dbReference type="RefSeq" id="XP_066932785.1">
    <property type="nucleotide sequence ID" value="XM_067076684.1"/>
</dbReference>
<dbReference type="OrthoDB" id="660555at2759"/>
<dbReference type="InterPro" id="IPR001611">
    <property type="entry name" value="Leu-rich_rpt"/>
</dbReference>
<dbReference type="Pfam" id="PF00307">
    <property type="entry name" value="CH"/>
    <property type="match status" value="1"/>
</dbReference>
<keyword evidence="2" id="KW-0677">Repeat</keyword>
<dbReference type="PROSITE" id="PS51450">
    <property type="entry name" value="LRR"/>
    <property type="match status" value="3"/>
</dbReference>
<keyword evidence="7" id="KW-1185">Reference proteome</keyword>
<feature type="region of interest" description="Disordered" evidence="4">
    <location>
        <begin position="452"/>
        <end position="489"/>
    </location>
</feature>
<dbReference type="GO" id="GO:0005737">
    <property type="term" value="C:cytoplasm"/>
    <property type="evidence" value="ECO:0007669"/>
    <property type="project" value="TreeGrafter"/>
</dbReference>
<dbReference type="CDD" id="cd21205">
    <property type="entry name" value="CH_LRCH"/>
    <property type="match status" value="1"/>
</dbReference>
<keyword evidence="1" id="KW-0433">Leucine-rich repeat</keyword>
<feature type="compositionally biased region" description="Polar residues" evidence="4">
    <location>
        <begin position="374"/>
        <end position="392"/>
    </location>
</feature>
<evidence type="ECO:0000256" key="4">
    <source>
        <dbReference type="SAM" id="MobiDB-lite"/>
    </source>
</evidence>
<feature type="compositionally biased region" description="Low complexity" evidence="4">
    <location>
        <begin position="251"/>
        <end position="263"/>
    </location>
</feature>
<dbReference type="InterPro" id="IPR036872">
    <property type="entry name" value="CH_dom_sf"/>
</dbReference>
<dbReference type="EnsemblMetazoa" id="CLYHEMT019283.3">
    <property type="protein sequence ID" value="CLYHEMP019283.3"/>
    <property type="gene ID" value="CLYHEMG019283"/>
</dbReference>
<dbReference type="SMART" id="SM00369">
    <property type="entry name" value="LRR_TYP"/>
    <property type="match status" value="5"/>
</dbReference>
<dbReference type="InterPro" id="IPR055414">
    <property type="entry name" value="LRR_R13L4/SHOC2-like"/>
</dbReference>
<feature type="region of interest" description="Disordered" evidence="4">
    <location>
        <begin position="247"/>
        <end position="272"/>
    </location>
</feature>
<evidence type="ECO:0000259" key="5">
    <source>
        <dbReference type="PROSITE" id="PS50021"/>
    </source>
</evidence>
<evidence type="ECO:0000256" key="1">
    <source>
        <dbReference type="ARBA" id="ARBA00022614"/>
    </source>
</evidence>
<evidence type="ECO:0000313" key="6">
    <source>
        <dbReference type="EnsemblMetazoa" id="CLYHEMP019283.3"/>
    </source>
</evidence>
<protein>
    <recommendedName>
        <fullName evidence="5">Calponin-homology (CH) domain-containing protein</fullName>
    </recommendedName>
</protein>
<feature type="compositionally biased region" description="Basic and acidic residues" evidence="4">
    <location>
        <begin position="405"/>
        <end position="420"/>
    </location>
</feature>
<feature type="domain" description="Calponin-homology (CH)" evidence="5">
    <location>
        <begin position="530"/>
        <end position="639"/>
    </location>
</feature>
<accession>A0A7M5X8C5</accession>
<dbReference type="SMART" id="SM00033">
    <property type="entry name" value="CH"/>
    <property type="match status" value="1"/>
</dbReference>
<organism evidence="6 7">
    <name type="scientific">Clytia hemisphaerica</name>
    <dbReference type="NCBI Taxonomy" id="252671"/>
    <lineage>
        <taxon>Eukaryota</taxon>
        <taxon>Metazoa</taxon>
        <taxon>Cnidaria</taxon>
        <taxon>Hydrozoa</taxon>
        <taxon>Hydroidolina</taxon>
        <taxon>Leptothecata</taxon>
        <taxon>Obeliida</taxon>
        <taxon>Clytiidae</taxon>
        <taxon>Clytia</taxon>
    </lineage>
</organism>
<evidence type="ECO:0000313" key="7">
    <source>
        <dbReference type="Proteomes" id="UP000594262"/>
    </source>
</evidence>
<evidence type="ECO:0000256" key="2">
    <source>
        <dbReference type="ARBA" id="ARBA00022737"/>
    </source>
</evidence>
<dbReference type="SUPFAM" id="SSF52058">
    <property type="entry name" value="L domain-like"/>
    <property type="match status" value="1"/>
</dbReference>
<dbReference type="PANTHER" id="PTHR48051:SF21">
    <property type="entry name" value="CALPONIN-HOMOLOGY (CH) DOMAIN-CONTAINING PROTEIN"/>
    <property type="match status" value="1"/>
</dbReference>
<dbReference type="Gene3D" id="3.80.10.10">
    <property type="entry name" value="Ribonuclease Inhibitor"/>
    <property type="match status" value="1"/>
</dbReference>
<dbReference type="Gene3D" id="1.10.418.10">
    <property type="entry name" value="Calponin-like domain"/>
    <property type="match status" value="1"/>
</dbReference>
<evidence type="ECO:0000256" key="3">
    <source>
        <dbReference type="SAM" id="Coils"/>
    </source>
</evidence>
<dbReference type="InterPro" id="IPR001715">
    <property type="entry name" value="CH_dom"/>
</dbReference>
<dbReference type="InterPro" id="IPR032675">
    <property type="entry name" value="LRR_dom_sf"/>
</dbReference>
<dbReference type="Pfam" id="PF23598">
    <property type="entry name" value="LRR_14"/>
    <property type="match status" value="1"/>
</dbReference>
<dbReference type="GeneID" id="136820499"/>
<dbReference type="Proteomes" id="UP000594262">
    <property type="component" value="Unplaced"/>
</dbReference>
<feature type="region of interest" description="Disordered" evidence="4">
    <location>
        <begin position="304"/>
        <end position="324"/>
    </location>
</feature>